<dbReference type="AlphaFoldDB" id="A0A328ADA8"/>
<dbReference type="OrthoDB" id="7210967at2"/>
<gene>
    <name evidence="1" type="ORF">DJ018_10205</name>
</gene>
<keyword evidence="2" id="KW-1185">Reference proteome</keyword>
<reference evidence="2" key="1">
    <citation type="submission" date="2018-05" db="EMBL/GenBank/DDBJ databases">
        <authorList>
            <person name="Li X."/>
        </authorList>
    </citation>
    <scope>NUCLEOTIDE SEQUENCE [LARGE SCALE GENOMIC DNA]</scope>
    <source>
        <strain evidence="2">YIM 73061</strain>
    </source>
</reference>
<protein>
    <submittedName>
        <fullName evidence="1">Uncharacterized protein</fullName>
    </submittedName>
</protein>
<evidence type="ECO:0000313" key="2">
    <source>
        <dbReference type="Proteomes" id="UP000249725"/>
    </source>
</evidence>
<evidence type="ECO:0000313" key="1">
    <source>
        <dbReference type="EMBL" id="RAK52575.1"/>
    </source>
</evidence>
<dbReference type="EMBL" id="QFYR01000002">
    <property type="protein sequence ID" value="RAK52575.1"/>
    <property type="molecule type" value="Genomic_DNA"/>
</dbReference>
<dbReference type="RefSeq" id="WP_111514861.1">
    <property type="nucleotide sequence ID" value="NZ_QFYR01000002.1"/>
</dbReference>
<name>A0A328ADA8_9CAUL</name>
<organism evidence="1 2">
    <name type="scientific">Phenylobacterium deserti</name>
    <dbReference type="NCBI Taxonomy" id="1914756"/>
    <lineage>
        <taxon>Bacteria</taxon>
        <taxon>Pseudomonadati</taxon>
        <taxon>Pseudomonadota</taxon>
        <taxon>Alphaproteobacteria</taxon>
        <taxon>Caulobacterales</taxon>
        <taxon>Caulobacteraceae</taxon>
        <taxon>Phenylobacterium</taxon>
    </lineage>
</organism>
<sequence>MSAGLEDAAKLVAGALSRRKPEERGEFLRQLLAHTAAGLVIIQGEREAGEAVYRLADAVVARGAR</sequence>
<proteinExistence type="predicted"/>
<comment type="caution">
    <text evidence="1">The sequence shown here is derived from an EMBL/GenBank/DDBJ whole genome shotgun (WGS) entry which is preliminary data.</text>
</comment>
<dbReference type="Proteomes" id="UP000249725">
    <property type="component" value="Unassembled WGS sequence"/>
</dbReference>
<accession>A0A328ADA8</accession>